<dbReference type="Proteomes" id="UP000481852">
    <property type="component" value="Unassembled WGS sequence"/>
</dbReference>
<organism evidence="1 2">
    <name type="scientific">Porcincola intestinalis</name>
    <dbReference type="NCBI Taxonomy" id="2606632"/>
    <lineage>
        <taxon>Bacteria</taxon>
        <taxon>Bacillati</taxon>
        <taxon>Bacillota</taxon>
        <taxon>Clostridia</taxon>
        <taxon>Lachnospirales</taxon>
        <taxon>Lachnospiraceae</taxon>
        <taxon>Porcincola</taxon>
    </lineage>
</organism>
<evidence type="ECO:0000313" key="1">
    <source>
        <dbReference type="EMBL" id="MSS15577.1"/>
    </source>
</evidence>
<sequence length="126" mass="14662">MMEDEVKRIQRTGTCRYCHQQRFVEVPEDADEEEINDTATEECDCEEALQEKERQQKIEAAQTWAGNVFTPGPQLDTVMSAIRAVAERKVESVTIKILKRTWTIDKDANGMIRIRMTYKDTNEETF</sequence>
<keyword evidence="2" id="KW-1185">Reference proteome</keyword>
<evidence type="ECO:0000313" key="2">
    <source>
        <dbReference type="Proteomes" id="UP000481852"/>
    </source>
</evidence>
<dbReference type="RefSeq" id="WP_154526574.1">
    <property type="nucleotide sequence ID" value="NZ_VULZ01000013.1"/>
</dbReference>
<comment type="caution">
    <text evidence="1">The sequence shown here is derived from an EMBL/GenBank/DDBJ whole genome shotgun (WGS) entry which is preliminary data.</text>
</comment>
<gene>
    <name evidence="1" type="ORF">FYJ35_11115</name>
</gene>
<accession>A0A6L5X7M8</accession>
<proteinExistence type="predicted"/>
<reference evidence="1 2" key="1">
    <citation type="submission" date="2019-08" db="EMBL/GenBank/DDBJ databases">
        <title>In-depth cultivation of the pig gut microbiome towards novel bacterial diversity and tailored functional studies.</title>
        <authorList>
            <person name="Wylensek D."/>
            <person name="Hitch T.C.A."/>
            <person name="Clavel T."/>
        </authorList>
    </citation>
    <scope>NUCLEOTIDE SEQUENCE [LARGE SCALE GENOMIC DNA]</scope>
    <source>
        <strain evidence="1 2">Oil+RF-744-WCA-WT-11</strain>
    </source>
</reference>
<name>A0A6L5X7M8_9FIRM</name>
<dbReference type="AlphaFoldDB" id="A0A6L5X7M8"/>
<dbReference type="EMBL" id="VULZ01000013">
    <property type="protein sequence ID" value="MSS15577.1"/>
    <property type="molecule type" value="Genomic_DNA"/>
</dbReference>
<protein>
    <submittedName>
        <fullName evidence="1">Uncharacterized protein</fullName>
    </submittedName>
</protein>